<evidence type="ECO:0000313" key="3">
    <source>
        <dbReference type="Proteomes" id="UP000282460"/>
    </source>
</evidence>
<feature type="transmembrane region" description="Helical" evidence="1">
    <location>
        <begin position="46"/>
        <end position="64"/>
    </location>
</feature>
<dbReference type="AlphaFoldDB" id="A0A3L7IT53"/>
<keyword evidence="3" id="KW-1185">Reference proteome</keyword>
<evidence type="ECO:0000313" key="2">
    <source>
        <dbReference type="EMBL" id="RLQ81329.1"/>
    </source>
</evidence>
<keyword evidence="1" id="KW-0472">Membrane</keyword>
<organism evidence="2 3">
    <name type="scientific">Mycetocola zhadangensis</name>
    <dbReference type="NCBI Taxonomy" id="1164595"/>
    <lineage>
        <taxon>Bacteria</taxon>
        <taxon>Bacillati</taxon>
        <taxon>Actinomycetota</taxon>
        <taxon>Actinomycetes</taxon>
        <taxon>Micrococcales</taxon>
        <taxon>Microbacteriaceae</taxon>
        <taxon>Mycetocola</taxon>
    </lineage>
</organism>
<dbReference type="EMBL" id="RCWJ01000004">
    <property type="protein sequence ID" value="RLQ81329.1"/>
    <property type="molecule type" value="Genomic_DNA"/>
</dbReference>
<reference evidence="2 3" key="1">
    <citation type="submission" date="2018-10" db="EMBL/GenBank/DDBJ databases">
        <authorList>
            <person name="Li J."/>
        </authorList>
    </citation>
    <scope>NUCLEOTIDE SEQUENCE [LARGE SCALE GENOMIC DNA]</scope>
    <source>
        <strain evidence="2 3">ZD1-4</strain>
    </source>
</reference>
<evidence type="ECO:0000256" key="1">
    <source>
        <dbReference type="SAM" id="Phobius"/>
    </source>
</evidence>
<protein>
    <submittedName>
        <fullName evidence="2">Uncharacterized protein</fullName>
    </submittedName>
</protein>
<keyword evidence="1" id="KW-0812">Transmembrane</keyword>
<sequence length="75" mass="8143">MTPEYSDSMSTPESADGAQRWLWVVAIVFSVVVLGLGVWVSVTTGQWLALLLAAGLTAPVDVMVMRRVRRRPLAG</sequence>
<feature type="transmembrane region" description="Helical" evidence="1">
    <location>
        <begin position="21"/>
        <end position="40"/>
    </location>
</feature>
<proteinExistence type="predicted"/>
<keyword evidence="1" id="KW-1133">Transmembrane helix</keyword>
<gene>
    <name evidence="2" type="ORF">D9V28_13255</name>
</gene>
<comment type="caution">
    <text evidence="2">The sequence shown here is derived from an EMBL/GenBank/DDBJ whole genome shotgun (WGS) entry which is preliminary data.</text>
</comment>
<accession>A0A3L7IT53</accession>
<name>A0A3L7IT53_9MICO</name>
<dbReference type="Proteomes" id="UP000282460">
    <property type="component" value="Unassembled WGS sequence"/>
</dbReference>